<reference evidence="1 2" key="1">
    <citation type="submission" date="2019-12" db="EMBL/GenBank/DDBJ databases">
        <title>Whole-genome sequencing of Allorhizobium vitis.</title>
        <authorList>
            <person name="Gan H.M."/>
            <person name="Szegedi E."/>
            <person name="Burr T."/>
            <person name="Savka M.A."/>
        </authorList>
    </citation>
    <scope>NUCLEOTIDE SEQUENCE [LARGE SCALE GENOMIC DNA]</scope>
    <source>
        <strain evidence="1 2">CG989</strain>
    </source>
</reference>
<proteinExistence type="predicted"/>
<sequence length="743" mass="84014">MSEGHLSDDEVAASHRAGSIAADDFRRTLSELVLETTSADPLEFLARAVMMVTINGLNQSKPENKSNLQLFQVELIQALALSRKRTLPDPGADYPEVTERVTGLIRQNAQAYQDQVKSKASPDPVENRKQEMLNLIQRWTLAVRGARQDYQTRQYAKELATSVNQSFRHYYGCEATEVVAALSAIIDLCQSRIKVHMEDMRSWMMPRNAGKGLLDAFTRELNPEEKAEITTRAASVRHDRKQLFALLWNINEQRWAKLFRFLYVDLVSTAPPDQAQAIISVLEQLSLNFGDVTEADLQHLHLDNPIQRKPLIKMDGGEFFCVGPQILGVHLAEIVESLCGKYPKLKKAAEKARADWLETRLSDTVRTFLPHAEVREQVKWSDDGGVTTWESDLVAIIDKTVLIFEAKSAKLCAPARRGAFRSLKDALNELIVAPSSQSLRLKQRILDANAPLSFNSRQGPFEIHPKGIRDIARLNIVHDAVGPLSSHWPQLKQAGLIPEDADIAPTMSVFDLETVFELVPREVERCHYLTRRAEIERNTIYTADELDLLALYSTTRFNIGEDEYDGGQLAWYGLSRSLRYIHDETRGVRLSARPAATTEFWSNILEGLETTRPEGWTRFGHRLLNVDISQQKQIEKLVKEGMKKTRGRPDLFFHSGVTFGAQKKMQTIAVAVGAPVPPTQFEQNLITCADSALEQGGQDEVLILYWYMPRTSEPYDFIGVVKQQRLKSPLAQFNEPSWVLRGW</sequence>
<dbReference type="AlphaFoldDB" id="A0AAE4WI69"/>
<evidence type="ECO:0000313" key="2">
    <source>
        <dbReference type="Proteomes" id="UP000436692"/>
    </source>
</evidence>
<name>A0AAE4WI69_AGRVI</name>
<dbReference type="Proteomes" id="UP000436692">
    <property type="component" value="Unassembled WGS sequence"/>
</dbReference>
<gene>
    <name evidence="1" type="ORF">GOZ95_24305</name>
</gene>
<comment type="caution">
    <text evidence="1">The sequence shown here is derived from an EMBL/GenBank/DDBJ whole genome shotgun (WGS) entry which is preliminary data.</text>
</comment>
<evidence type="ECO:0000313" key="1">
    <source>
        <dbReference type="EMBL" id="MUZ60555.1"/>
    </source>
</evidence>
<organism evidence="1 2">
    <name type="scientific">Agrobacterium vitis</name>
    <name type="common">Rhizobium vitis</name>
    <dbReference type="NCBI Taxonomy" id="373"/>
    <lineage>
        <taxon>Bacteria</taxon>
        <taxon>Pseudomonadati</taxon>
        <taxon>Pseudomonadota</taxon>
        <taxon>Alphaproteobacteria</taxon>
        <taxon>Hyphomicrobiales</taxon>
        <taxon>Rhizobiaceae</taxon>
        <taxon>Rhizobium/Agrobacterium group</taxon>
        <taxon>Agrobacterium</taxon>
    </lineage>
</organism>
<accession>A0AAE4WI69</accession>
<dbReference type="RefSeq" id="WP_156629853.1">
    <property type="nucleotide sequence ID" value="NZ_WPHM01000018.1"/>
</dbReference>
<protein>
    <submittedName>
        <fullName evidence="1">Uncharacterized protein</fullName>
    </submittedName>
</protein>
<dbReference type="EMBL" id="WPHM01000018">
    <property type="protein sequence ID" value="MUZ60555.1"/>
    <property type="molecule type" value="Genomic_DNA"/>
</dbReference>